<evidence type="ECO:0000256" key="1">
    <source>
        <dbReference type="SAM" id="MobiDB-lite"/>
    </source>
</evidence>
<dbReference type="EMBL" id="JAUSRF010000028">
    <property type="protein sequence ID" value="MDP9840508.1"/>
    <property type="molecule type" value="Genomic_DNA"/>
</dbReference>
<name>A0ABT9Q1B0_9HYPH</name>
<accession>A0ABT9Q1B0</accession>
<dbReference type="Proteomes" id="UP001241472">
    <property type="component" value="Unassembled WGS sequence"/>
</dbReference>
<comment type="caution">
    <text evidence="2">The sequence shown here is derived from an EMBL/GenBank/DDBJ whole genome shotgun (WGS) entry which is preliminary data.</text>
</comment>
<sequence>MTNSKARGFDSAEQLREHLAELDEEAPTGDPAVERGWIDPREEIAALQNEVAELHQRLASICGYTDGVSAPTGFDHPWRRIAVTVAATVIFGRLVQKLGLGAAGAVAAPLIATQLGRRF</sequence>
<evidence type="ECO:0000313" key="2">
    <source>
        <dbReference type="EMBL" id="MDP9840508.1"/>
    </source>
</evidence>
<evidence type="ECO:0008006" key="4">
    <source>
        <dbReference type="Google" id="ProtNLM"/>
    </source>
</evidence>
<proteinExistence type="predicted"/>
<reference evidence="2 3" key="1">
    <citation type="submission" date="2023-07" db="EMBL/GenBank/DDBJ databases">
        <title>Sorghum-associated microbial communities from plants grown in Nebraska, USA.</title>
        <authorList>
            <person name="Schachtman D."/>
        </authorList>
    </citation>
    <scope>NUCLEOTIDE SEQUENCE [LARGE SCALE GENOMIC DNA]</scope>
    <source>
        <strain evidence="2 3">DS1307</strain>
    </source>
</reference>
<organism evidence="2 3">
    <name type="scientific">Neorhizobium huautlense</name>
    <dbReference type="NCBI Taxonomy" id="67774"/>
    <lineage>
        <taxon>Bacteria</taxon>
        <taxon>Pseudomonadati</taxon>
        <taxon>Pseudomonadota</taxon>
        <taxon>Alphaproteobacteria</taxon>
        <taxon>Hyphomicrobiales</taxon>
        <taxon>Rhizobiaceae</taxon>
        <taxon>Rhizobium/Agrobacterium group</taxon>
        <taxon>Neorhizobium</taxon>
    </lineage>
</organism>
<feature type="region of interest" description="Disordered" evidence="1">
    <location>
        <begin position="1"/>
        <end position="35"/>
    </location>
</feature>
<dbReference type="RefSeq" id="WP_306840011.1">
    <property type="nucleotide sequence ID" value="NZ_JAUSRF010000028.1"/>
</dbReference>
<keyword evidence="3" id="KW-1185">Reference proteome</keyword>
<evidence type="ECO:0000313" key="3">
    <source>
        <dbReference type="Proteomes" id="UP001241472"/>
    </source>
</evidence>
<protein>
    <recommendedName>
        <fullName evidence="4">DUF3618 domain-containing protein</fullName>
    </recommendedName>
</protein>
<feature type="compositionally biased region" description="Basic and acidic residues" evidence="1">
    <location>
        <begin position="7"/>
        <end position="21"/>
    </location>
</feature>
<gene>
    <name evidence="2" type="ORF">J2T09_005295</name>
</gene>